<dbReference type="SUPFAM" id="SSF82657">
    <property type="entry name" value="BolA-like"/>
    <property type="match status" value="1"/>
</dbReference>
<dbReference type="PANTHER" id="PTHR46229:SF2">
    <property type="entry name" value="BOLA-LIKE PROTEIN 1"/>
    <property type="match status" value="1"/>
</dbReference>
<dbReference type="RefSeq" id="WP_137906503.1">
    <property type="nucleotide sequence ID" value="NZ_BJCF01000002.1"/>
</dbReference>
<dbReference type="Gene3D" id="3.30.300.90">
    <property type="entry name" value="BolA-like"/>
    <property type="match status" value="1"/>
</dbReference>
<evidence type="ECO:0000313" key="3">
    <source>
        <dbReference type="EMBL" id="GCL40685.1"/>
    </source>
</evidence>
<accession>A0A480A6M1</accession>
<proteinExistence type="inferred from homology"/>
<evidence type="ECO:0000313" key="4">
    <source>
        <dbReference type="Proteomes" id="UP000299367"/>
    </source>
</evidence>
<dbReference type="Pfam" id="PF01722">
    <property type="entry name" value="BolA"/>
    <property type="match status" value="1"/>
</dbReference>
<dbReference type="EMBL" id="BJCF01000002">
    <property type="protein sequence ID" value="GCL40685.1"/>
    <property type="molecule type" value="Genomic_DNA"/>
</dbReference>
<evidence type="ECO:0000256" key="2">
    <source>
        <dbReference type="RuleBase" id="RU003860"/>
    </source>
</evidence>
<dbReference type="PANTHER" id="PTHR46229">
    <property type="entry name" value="BOLA TRANSCRIPTION REGULATOR"/>
    <property type="match status" value="1"/>
</dbReference>
<gene>
    <name evidence="3" type="ORF">NIES80_03740</name>
</gene>
<dbReference type="Proteomes" id="UP000299367">
    <property type="component" value="Unassembled WGS sequence"/>
</dbReference>
<comment type="similarity">
    <text evidence="1 2">Belongs to the BolA/IbaG family.</text>
</comment>
<dbReference type="InterPro" id="IPR036065">
    <property type="entry name" value="BolA-like_sf"/>
</dbReference>
<dbReference type="PIRSF" id="PIRSF003113">
    <property type="entry name" value="BolA"/>
    <property type="match status" value="1"/>
</dbReference>
<organism evidence="3 4">
    <name type="scientific">Dolichospermum planctonicum</name>
    <dbReference type="NCBI Taxonomy" id="136072"/>
    <lineage>
        <taxon>Bacteria</taxon>
        <taxon>Bacillati</taxon>
        <taxon>Cyanobacteriota</taxon>
        <taxon>Cyanophyceae</taxon>
        <taxon>Nostocales</taxon>
        <taxon>Aphanizomenonaceae</taxon>
        <taxon>Dolichospermum</taxon>
    </lineage>
</organism>
<dbReference type="InterPro" id="IPR050961">
    <property type="entry name" value="BolA/IbaG_stress_morph_reg"/>
</dbReference>
<reference evidence="4" key="1">
    <citation type="submission" date="2019-02" db="EMBL/GenBank/DDBJ databases">
        <title>Draft genome sequence of Dolichospermum planctonicum NIES-80.</title>
        <authorList>
            <person name="Yamaguchi H."/>
            <person name="Suzuki S."/>
            <person name="Kawachi M."/>
        </authorList>
    </citation>
    <scope>NUCLEOTIDE SEQUENCE [LARGE SCALE GENOMIC DNA]</scope>
    <source>
        <strain evidence="4">NIES-80</strain>
    </source>
</reference>
<dbReference type="OrthoDB" id="9796738at2"/>
<name>A0A480A6M1_9CYAN</name>
<dbReference type="InterPro" id="IPR002634">
    <property type="entry name" value="BolA"/>
</dbReference>
<evidence type="ECO:0000256" key="1">
    <source>
        <dbReference type="ARBA" id="ARBA00005578"/>
    </source>
</evidence>
<protein>
    <submittedName>
        <fullName evidence="3">BolA family protein</fullName>
    </submittedName>
</protein>
<sequence>MMSPQQVEGMIKAQLPDAQVQVQDLTGGGDHYQVTVVSSQFVDKGLVQQHQLVYGALKQAMSSEAIHALALKTYTPEAWQVVN</sequence>
<dbReference type="AlphaFoldDB" id="A0A480A6M1"/>
<comment type="caution">
    <text evidence="3">The sequence shown here is derived from an EMBL/GenBank/DDBJ whole genome shotgun (WGS) entry which is preliminary data.</text>
</comment>